<dbReference type="InterPro" id="IPR045851">
    <property type="entry name" value="AMP-bd_C_sf"/>
</dbReference>
<evidence type="ECO:0000259" key="1">
    <source>
        <dbReference type="Pfam" id="PF00501"/>
    </source>
</evidence>
<evidence type="ECO:0000313" key="4">
    <source>
        <dbReference type="Proteomes" id="UP001238540"/>
    </source>
</evidence>
<dbReference type="PANTHER" id="PTHR43767">
    <property type="entry name" value="LONG-CHAIN-FATTY-ACID--COA LIGASE"/>
    <property type="match status" value="1"/>
</dbReference>
<keyword evidence="3" id="KW-0436">Ligase</keyword>
<name>A0ABT8BP77_9VIBR</name>
<evidence type="ECO:0000313" key="3">
    <source>
        <dbReference type="EMBL" id="MDN3608533.1"/>
    </source>
</evidence>
<dbReference type="EC" id="6.2.1.3" evidence="3"/>
<feature type="domain" description="AMP-binding enzyme C-terminal" evidence="2">
    <location>
        <begin position="427"/>
        <end position="509"/>
    </location>
</feature>
<dbReference type="InterPro" id="IPR025110">
    <property type="entry name" value="AMP-bd_C"/>
</dbReference>
<keyword evidence="4" id="KW-1185">Reference proteome</keyword>
<accession>A0ABT8BP77</accession>
<dbReference type="Gene3D" id="3.40.50.12780">
    <property type="entry name" value="N-terminal domain of ligase-like"/>
    <property type="match status" value="1"/>
</dbReference>
<dbReference type="InterPro" id="IPR050237">
    <property type="entry name" value="ATP-dep_AMP-bd_enzyme"/>
</dbReference>
<gene>
    <name evidence="3" type="ORF">QWZ16_01910</name>
</gene>
<dbReference type="InterPro" id="IPR042099">
    <property type="entry name" value="ANL_N_sf"/>
</dbReference>
<comment type="caution">
    <text evidence="3">The sequence shown here is derived from an EMBL/GenBank/DDBJ whole genome shotgun (WGS) entry which is preliminary data.</text>
</comment>
<dbReference type="Pfam" id="PF13193">
    <property type="entry name" value="AMP-binding_C"/>
    <property type="match status" value="1"/>
</dbReference>
<dbReference type="NCBIfam" id="NF004837">
    <property type="entry name" value="PRK06187.1"/>
    <property type="match status" value="1"/>
</dbReference>
<dbReference type="Proteomes" id="UP001238540">
    <property type="component" value="Unassembled WGS sequence"/>
</dbReference>
<protein>
    <submittedName>
        <fullName evidence="3">Long-chain-fatty-acid--CoA ligase</fullName>
        <ecNumber evidence="3">6.2.1.3</ecNumber>
    </submittedName>
</protein>
<dbReference type="InterPro" id="IPR000873">
    <property type="entry name" value="AMP-dep_synth/lig_dom"/>
</dbReference>
<sequence>MNFKMNLNNLFTDSVNKNKSSLIVYSDVLTYTYEKLSERIKRLSSSLVNMGVSKGDVVAIADWDSHRYLEMYFAVPMIGATLMTCNIRLSKEKKEYTLNHSGAKFFFVHSDFCNDIQDSKDVFPNLVNYIQINEDDSTDDQYEALISAGTPEFVFPDVDEACVATLFYTSGTTGLPKGVFFTHRQLVLHTLSLSSSLGSNKNGQRLHNEDVYLPLTPMFHVHAWGLPYVATMMGLKQVYAGKYCAKSLCNLIEKEGVTFTHSVPTLLTMLLDEAEKKKANLGQLKVLVGGALLPQPLMERAVNQGIDVWAGYGMSETGPVIAVNKIKHGQSDEARCYAGQPIPFVDIDIVPEFYLNDGQRAVGEITVLAPWVTPSYFRDEKSTLLQWVKGRFYTGDIGYLNDNGTLVITDRKKDLIKSGGEWLSPSELEDRAREVDSVEEVAFIAWPDEKWGERPVAFVVPKKNVTSSDIRKRINKHFVNLIEQGQLSRFSCPDLIVTVEELPKTSVGKTDKKNLFKYLEKEIGNEY</sequence>
<feature type="domain" description="AMP-dependent synthetase/ligase" evidence="1">
    <location>
        <begin position="14"/>
        <end position="377"/>
    </location>
</feature>
<dbReference type="SUPFAM" id="SSF56801">
    <property type="entry name" value="Acetyl-CoA synthetase-like"/>
    <property type="match status" value="1"/>
</dbReference>
<dbReference type="PANTHER" id="PTHR43767:SF11">
    <property type="entry name" value="MEDIUM-CHAIN-FATTY-ACID--COA LIGASE"/>
    <property type="match status" value="1"/>
</dbReference>
<evidence type="ECO:0000259" key="2">
    <source>
        <dbReference type="Pfam" id="PF13193"/>
    </source>
</evidence>
<dbReference type="GO" id="GO:0004467">
    <property type="term" value="F:long-chain fatty acid-CoA ligase activity"/>
    <property type="evidence" value="ECO:0007669"/>
    <property type="project" value="UniProtKB-EC"/>
</dbReference>
<dbReference type="EMBL" id="JAUFQC010000001">
    <property type="protein sequence ID" value="MDN3608533.1"/>
    <property type="molecule type" value="Genomic_DNA"/>
</dbReference>
<dbReference type="RefSeq" id="WP_170883690.1">
    <property type="nucleotide sequence ID" value="NZ_JABEYA020000020.1"/>
</dbReference>
<reference evidence="4" key="1">
    <citation type="journal article" date="2019" name="Int. J. Syst. Evol. Microbiol.">
        <title>The Global Catalogue of Microorganisms (GCM) 10K type strain sequencing project: providing services to taxonomists for standard genome sequencing and annotation.</title>
        <authorList>
            <consortium name="The Broad Institute Genomics Platform"/>
            <consortium name="The Broad Institute Genome Sequencing Center for Infectious Disease"/>
            <person name="Wu L."/>
            <person name="Ma J."/>
        </authorList>
    </citation>
    <scope>NUCLEOTIDE SEQUENCE [LARGE SCALE GENOMIC DNA]</scope>
    <source>
        <strain evidence="4">CECT 7398</strain>
    </source>
</reference>
<proteinExistence type="predicted"/>
<dbReference type="Pfam" id="PF00501">
    <property type="entry name" value="AMP-binding"/>
    <property type="match status" value="1"/>
</dbReference>
<dbReference type="Gene3D" id="3.30.300.30">
    <property type="match status" value="1"/>
</dbReference>
<dbReference type="PROSITE" id="PS00455">
    <property type="entry name" value="AMP_BINDING"/>
    <property type="match status" value="1"/>
</dbReference>
<organism evidence="3 4">
    <name type="scientific">Vibrio ostreicida</name>
    <dbReference type="NCBI Taxonomy" id="526588"/>
    <lineage>
        <taxon>Bacteria</taxon>
        <taxon>Pseudomonadati</taxon>
        <taxon>Pseudomonadota</taxon>
        <taxon>Gammaproteobacteria</taxon>
        <taxon>Vibrionales</taxon>
        <taxon>Vibrionaceae</taxon>
        <taxon>Vibrio</taxon>
    </lineage>
</organism>
<dbReference type="InterPro" id="IPR020845">
    <property type="entry name" value="AMP-binding_CS"/>
</dbReference>